<comment type="pathway">
    <text evidence="2">One-carbon metabolism; formaldehyde assimilation via RuMP pathway; D-fructose 6-phosphate from D-ribulose 5-phosphate and formaldehyde: step 1/2.</text>
</comment>
<dbReference type="Pfam" id="PF00215">
    <property type="entry name" value="OMPdecase"/>
    <property type="match status" value="1"/>
</dbReference>
<dbReference type="InterPro" id="IPR013785">
    <property type="entry name" value="Aldolase_TIM"/>
</dbReference>
<dbReference type="RefSeq" id="WP_017262485.1">
    <property type="nucleotide sequence ID" value="NZ_AUAW01000004.1"/>
</dbReference>
<name>A0A0R1RJ74_9LACO</name>
<dbReference type="Gene3D" id="3.20.20.70">
    <property type="entry name" value="Aldolase class I"/>
    <property type="match status" value="1"/>
</dbReference>
<evidence type="ECO:0000313" key="10">
    <source>
        <dbReference type="Proteomes" id="UP000051999"/>
    </source>
</evidence>
<evidence type="ECO:0000256" key="7">
    <source>
        <dbReference type="ARBA" id="ARBA00023277"/>
    </source>
</evidence>
<dbReference type="SUPFAM" id="SSF51366">
    <property type="entry name" value="Ribulose-phoshate binding barrel"/>
    <property type="match status" value="1"/>
</dbReference>
<evidence type="ECO:0000256" key="3">
    <source>
        <dbReference type="ARBA" id="ARBA00006350"/>
    </source>
</evidence>
<dbReference type="PATRIC" id="fig|1114972.6.peg.1206"/>
<sequence>MNKPMLQVALDTDTTAQALTVARKVADVVDVVEAGTLLIYQEGMSAVSDLRAIAPDKIILADAKVADAGGHVGKVATNAGADWMTCINAATVQTMAQAQNEIEVQVELYEGWDDKKRAQAWLDNDIDQVVYHQSRDAKAAGQVWGEKDLASVKSLIDMGFKVSVTGGVEPEILKLFKGVPVYTFIAGRAIHGADDPHAAALEFKKEIDRIWS</sequence>
<dbReference type="OrthoDB" id="43475at2"/>
<dbReference type="EMBL" id="AZFF01000002">
    <property type="protein sequence ID" value="KRL56895.1"/>
    <property type="molecule type" value="Genomic_DNA"/>
</dbReference>
<dbReference type="AlphaFoldDB" id="A0A0R1RJ74"/>
<dbReference type="EC" id="4.1.2.43" evidence="4"/>
<evidence type="ECO:0000259" key="8">
    <source>
        <dbReference type="SMART" id="SM00934"/>
    </source>
</evidence>
<dbReference type="GO" id="GO:0019854">
    <property type="term" value="P:L-ascorbic acid catabolic process"/>
    <property type="evidence" value="ECO:0007669"/>
    <property type="project" value="TreeGrafter"/>
</dbReference>
<gene>
    <name evidence="9" type="ORF">FD35_GL001190</name>
</gene>
<dbReference type="GO" id="GO:0043801">
    <property type="term" value="F:hexulose-6-phosphate synthase activity"/>
    <property type="evidence" value="ECO:0007669"/>
    <property type="project" value="UniProtKB-EC"/>
</dbReference>
<dbReference type="InterPro" id="IPR011060">
    <property type="entry name" value="RibuloseP-bd_barrel"/>
</dbReference>
<dbReference type="GO" id="GO:0004590">
    <property type="term" value="F:orotidine-5'-phosphate decarboxylase activity"/>
    <property type="evidence" value="ECO:0007669"/>
    <property type="project" value="InterPro"/>
</dbReference>
<feature type="domain" description="Orotidine 5'-phosphate decarboxylase" evidence="8">
    <location>
        <begin position="5"/>
        <end position="203"/>
    </location>
</feature>
<dbReference type="GO" id="GO:0006207">
    <property type="term" value="P:'de novo' pyrimidine nucleobase biosynthetic process"/>
    <property type="evidence" value="ECO:0007669"/>
    <property type="project" value="InterPro"/>
</dbReference>
<accession>A0A0R1RJ74</accession>
<evidence type="ECO:0000256" key="2">
    <source>
        <dbReference type="ARBA" id="ARBA00005014"/>
    </source>
</evidence>
<keyword evidence="7" id="KW-0119">Carbohydrate metabolism</keyword>
<dbReference type="eggNOG" id="COG0269">
    <property type="taxonomic scope" value="Bacteria"/>
</dbReference>
<protein>
    <recommendedName>
        <fullName evidence="4">3-hexulose-6-phosphate synthase</fullName>
        <ecNumber evidence="4">4.1.2.43</ecNumber>
    </recommendedName>
</protein>
<dbReference type="GO" id="GO:0033982">
    <property type="term" value="F:3-dehydro-L-gulonate-6-phosphate decarboxylase activity"/>
    <property type="evidence" value="ECO:0007669"/>
    <property type="project" value="TreeGrafter"/>
</dbReference>
<comment type="similarity">
    <text evidence="3">Belongs to the HPS/KGPDC family. HPS subfamily.</text>
</comment>
<organism evidence="9 10">
    <name type="scientific">Furfurilactobacillus rossiae DSM 15814</name>
    <dbReference type="NCBI Taxonomy" id="1114972"/>
    <lineage>
        <taxon>Bacteria</taxon>
        <taxon>Bacillati</taxon>
        <taxon>Bacillota</taxon>
        <taxon>Bacilli</taxon>
        <taxon>Lactobacillales</taxon>
        <taxon>Lactobacillaceae</taxon>
        <taxon>Furfurilactobacillus</taxon>
    </lineage>
</organism>
<dbReference type="PANTHER" id="PTHR35039:SF3">
    <property type="entry name" value="3-KETO-L-GULONATE-6-PHOSPHATE DECARBOXYLASE SGBH-RELATED"/>
    <property type="match status" value="1"/>
</dbReference>
<keyword evidence="6" id="KW-0456">Lyase</keyword>
<dbReference type="PANTHER" id="PTHR35039">
    <property type="entry name" value="3-KETO-L-GULONATE-6-PHOSPHATE DECARBOXYLASE SGBH-RELATED"/>
    <property type="match status" value="1"/>
</dbReference>
<evidence type="ECO:0000313" key="9">
    <source>
        <dbReference type="EMBL" id="KRL56895.1"/>
    </source>
</evidence>
<dbReference type="GO" id="GO:0006730">
    <property type="term" value="P:one-carbon metabolic process"/>
    <property type="evidence" value="ECO:0007669"/>
    <property type="project" value="UniProtKB-KW"/>
</dbReference>
<proteinExistence type="inferred from homology"/>
<evidence type="ECO:0000256" key="1">
    <source>
        <dbReference type="ARBA" id="ARBA00000718"/>
    </source>
</evidence>
<dbReference type="Proteomes" id="UP000051999">
    <property type="component" value="Unassembled WGS sequence"/>
</dbReference>
<dbReference type="FunFam" id="3.20.20.70:FF:000022">
    <property type="entry name" value="3-keto-L-gulonate-6-phosphate decarboxylase UlaD"/>
    <property type="match status" value="1"/>
</dbReference>
<keyword evidence="10" id="KW-1185">Reference proteome</keyword>
<keyword evidence="5" id="KW-0554">One-carbon metabolism</keyword>
<dbReference type="InterPro" id="IPR001754">
    <property type="entry name" value="OMPdeCOase_dom"/>
</dbReference>
<evidence type="ECO:0000256" key="6">
    <source>
        <dbReference type="ARBA" id="ARBA00023239"/>
    </source>
</evidence>
<evidence type="ECO:0000256" key="5">
    <source>
        <dbReference type="ARBA" id="ARBA00022563"/>
    </source>
</evidence>
<dbReference type="STRING" id="1114972.FD35_GL001190"/>
<dbReference type="NCBIfam" id="NF009832">
    <property type="entry name" value="PRK13306.1"/>
    <property type="match status" value="1"/>
</dbReference>
<comment type="catalytic activity">
    <reaction evidence="1">
        <text>D-ribulose 5-phosphate + formaldehyde = D-arabino-hex-3-ulose 6-phosphate</text>
        <dbReference type="Rhea" id="RHEA:25201"/>
        <dbReference type="ChEBI" id="CHEBI:16842"/>
        <dbReference type="ChEBI" id="CHEBI:58121"/>
        <dbReference type="ChEBI" id="CHEBI:58542"/>
        <dbReference type="EC" id="4.1.2.43"/>
    </reaction>
</comment>
<evidence type="ECO:0000256" key="4">
    <source>
        <dbReference type="ARBA" id="ARBA00012890"/>
    </source>
</evidence>
<dbReference type="SMART" id="SM00934">
    <property type="entry name" value="OMPdecase"/>
    <property type="match status" value="1"/>
</dbReference>
<comment type="caution">
    <text evidence="9">The sequence shown here is derived from an EMBL/GenBank/DDBJ whole genome shotgun (WGS) entry which is preliminary data.</text>
</comment>
<reference evidence="9 10" key="1">
    <citation type="journal article" date="2015" name="Genome Announc.">
        <title>Expanding the biotechnology potential of lactobacilli through comparative genomics of 213 strains and associated genera.</title>
        <authorList>
            <person name="Sun Z."/>
            <person name="Harris H.M."/>
            <person name="McCann A."/>
            <person name="Guo C."/>
            <person name="Argimon S."/>
            <person name="Zhang W."/>
            <person name="Yang X."/>
            <person name="Jeffery I.B."/>
            <person name="Cooney J.C."/>
            <person name="Kagawa T.F."/>
            <person name="Liu W."/>
            <person name="Song Y."/>
            <person name="Salvetti E."/>
            <person name="Wrobel A."/>
            <person name="Rasinkangas P."/>
            <person name="Parkhill J."/>
            <person name="Rea M.C."/>
            <person name="O'Sullivan O."/>
            <person name="Ritari J."/>
            <person name="Douillard F.P."/>
            <person name="Paul Ross R."/>
            <person name="Yang R."/>
            <person name="Briner A.E."/>
            <person name="Felis G.E."/>
            <person name="de Vos W.M."/>
            <person name="Barrangou R."/>
            <person name="Klaenhammer T.R."/>
            <person name="Caufield P.W."/>
            <person name="Cui Y."/>
            <person name="Zhang H."/>
            <person name="O'Toole P.W."/>
        </authorList>
    </citation>
    <scope>NUCLEOTIDE SEQUENCE [LARGE SCALE GENOMIC DNA]</scope>
    <source>
        <strain evidence="9 10">DSM 15814</strain>
    </source>
</reference>